<proteinExistence type="predicted"/>
<evidence type="ECO:0000256" key="1">
    <source>
        <dbReference type="SAM" id="Coils"/>
    </source>
</evidence>
<comment type="caution">
    <text evidence="4">The sequence shown here is derived from an EMBL/GenBank/DDBJ whole genome shotgun (WGS) entry which is preliminary data.</text>
</comment>
<dbReference type="GO" id="GO:0007274">
    <property type="term" value="P:neuromuscular synaptic transmission"/>
    <property type="evidence" value="ECO:0007669"/>
    <property type="project" value="TreeGrafter"/>
</dbReference>
<sequence length="392" mass="45548">MQECMLERSSSARQRQRYEDEDERVPVYVPYNLATSTVTHTQNRRLSDDKDKQLQRKVSDLQTQTQRLERKIALIKTENDLLKKKQDDQRPMEEKVKVLKKRNAELAAIARRLEEKAKHLQQENMKKIRDETGQHDSEYLKKMFARQRAKDLAEHAKAMLSKDREIEDLRKKCQELADALSNNDFLGPEESVCKLHHQSRWVIDTAVKSPVSCIKCTSCLNSIRILFGRGVLFMHDTGMSSQLYEHSGCQNYIQLWEVHTKFKISLGCSLHLFPPRISRHGYLLSSHIDFVSPVFQGAQAEAKKLKELEVTNEALEKEISRLEKAKSETERLEVELAQKKIECETLSEEIRLEKIKTTHLETVVQESASQNTQLTIQVSDLQHRLLQLEKSN</sequence>
<dbReference type="STRING" id="6573.A0A210PQV6"/>
<keyword evidence="1" id="KW-0175">Coiled coil</keyword>
<feature type="coiled-coil region" evidence="1">
    <location>
        <begin position="298"/>
        <end position="391"/>
    </location>
</feature>
<keyword evidence="4" id="KW-0675">Receptor</keyword>
<gene>
    <name evidence="4" type="ORF">KP79_PYT16700</name>
</gene>
<evidence type="ECO:0000313" key="4">
    <source>
        <dbReference type="EMBL" id="OWF38816.1"/>
    </source>
</evidence>
<dbReference type="GO" id="GO:0045202">
    <property type="term" value="C:synapse"/>
    <property type="evidence" value="ECO:0007669"/>
    <property type="project" value="GOC"/>
</dbReference>
<dbReference type="Proteomes" id="UP000242188">
    <property type="component" value="Unassembled WGS sequence"/>
</dbReference>
<feature type="region of interest" description="Disordered" evidence="2">
    <location>
        <begin position="1"/>
        <end position="23"/>
    </location>
</feature>
<dbReference type="OrthoDB" id="4158657at2759"/>
<accession>A0A210PQV6</accession>
<feature type="domain" description="RIMB1/RIM3A-C-like N-terminal" evidence="3">
    <location>
        <begin position="52"/>
        <end position="179"/>
    </location>
</feature>
<dbReference type="AlphaFoldDB" id="A0A210PQV6"/>
<keyword evidence="5" id="KW-1185">Reference proteome</keyword>
<name>A0A210PQV6_MIZYE</name>
<feature type="coiled-coil region" evidence="1">
    <location>
        <begin position="51"/>
        <end position="179"/>
    </location>
</feature>
<reference evidence="4 5" key="1">
    <citation type="journal article" date="2017" name="Nat. Ecol. Evol.">
        <title>Scallop genome provides insights into evolution of bilaterian karyotype and development.</title>
        <authorList>
            <person name="Wang S."/>
            <person name="Zhang J."/>
            <person name="Jiao W."/>
            <person name="Li J."/>
            <person name="Xun X."/>
            <person name="Sun Y."/>
            <person name="Guo X."/>
            <person name="Huan P."/>
            <person name="Dong B."/>
            <person name="Zhang L."/>
            <person name="Hu X."/>
            <person name="Sun X."/>
            <person name="Wang J."/>
            <person name="Zhao C."/>
            <person name="Wang Y."/>
            <person name="Wang D."/>
            <person name="Huang X."/>
            <person name="Wang R."/>
            <person name="Lv J."/>
            <person name="Li Y."/>
            <person name="Zhang Z."/>
            <person name="Liu B."/>
            <person name="Lu W."/>
            <person name="Hui Y."/>
            <person name="Liang J."/>
            <person name="Zhou Z."/>
            <person name="Hou R."/>
            <person name="Li X."/>
            <person name="Liu Y."/>
            <person name="Li H."/>
            <person name="Ning X."/>
            <person name="Lin Y."/>
            <person name="Zhao L."/>
            <person name="Xing Q."/>
            <person name="Dou J."/>
            <person name="Li Y."/>
            <person name="Mao J."/>
            <person name="Guo H."/>
            <person name="Dou H."/>
            <person name="Li T."/>
            <person name="Mu C."/>
            <person name="Jiang W."/>
            <person name="Fu Q."/>
            <person name="Fu X."/>
            <person name="Miao Y."/>
            <person name="Liu J."/>
            <person name="Yu Q."/>
            <person name="Li R."/>
            <person name="Liao H."/>
            <person name="Li X."/>
            <person name="Kong Y."/>
            <person name="Jiang Z."/>
            <person name="Chourrout D."/>
            <person name="Li R."/>
            <person name="Bao Z."/>
        </authorList>
    </citation>
    <scope>NUCLEOTIDE SEQUENCE [LARGE SCALE GENOMIC DNA]</scope>
    <source>
        <strain evidence="4 5">PY_sf001</strain>
    </source>
</reference>
<evidence type="ECO:0000256" key="2">
    <source>
        <dbReference type="SAM" id="MobiDB-lite"/>
    </source>
</evidence>
<dbReference type="Pfam" id="PF25566">
    <property type="entry name" value="RIMB1_N"/>
    <property type="match status" value="1"/>
</dbReference>
<protein>
    <submittedName>
        <fullName evidence="4">Peripheral-type benzodiazepine receptor-associated protein 1</fullName>
    </submittedName>
</protein>
<dbReference type="PANTHER" id="PTHR14234">
    <property type="entry name" value="RIM BINDING PROTEIN-RELATED"/>
    <property type="match status" value="1"/>
</dbReference>
<evidence type="ECO:0000313" key="5">
    <source>
        <dbReference type="Proteomes" id="UP000242188"/>
    </source>
</evidence>
<evidence type="ECO:0000259" key="3">
    <source>
        <dbReference type="Pfam" id="PF25566"/>
    </source>
</evidence>
<dbReference type="InterPro" id="IPR040325">
    <property type="entry name" value="RIMBP1/2/3"/>
</dbReference>
<dbReference type="PANTHER" id="PTHR14234:SF19">
    <property type="entry name" value="RIM-BINDING PROTEIN, ISOFORM F"/>
    <property type="match status" value="1"/>
</dbReference>
<organism evidence="4 5">
    <name type="scientific">Mizuhopecten yessoensis</name>
    <name type="common">Japanese scallop</name>
    <name type="synonym">Patinopecten yessoensis</name>
    <dbReference type="NCBI Taxonomy" id="6573"/>
    <lineage>
        <taxon>Eukaryota</taxon>
        <taxon>Metazoa</taxon>
        <taxon>Spiralia</taxon>
        <taxon>Lophotrochozoa</taxon>
        <taxon>Mollusca</taxon>
        <taxon>Bivalvia</taxon>
        <taxon>Autobranchia</taxon>
        <taxon>Pteriomorphia</taxon>
        <taxon>Pectinida</taxon>
        <taxon>Pectinoidea</taxon>
        <taxon>Pectinidae</taxon>
        <taxon>Mizuhopecten</taxon>
    </lineage>
</organism>
<dbReference type="EMBL" id="NEDP02005554">
    <property type="protein sequence ID" value="OWF38816.1"/>
    <property type="molecule type" value="Genomic_DNA"/>
</dbReference>
<dbReference type="InterPro" id="IPR057950">
    <property type="entry name" value="RIMB1/RIM3A-C-like_N"/>
</dbReference>